<dbReference type="EMBL" id="JABEXW010000177">
    <property type="protein sequence ID" value="KAF4969047.1"/>
    <property type="molecule type" value="Genomic_DNA"/>
</dbReference>
<evidence type="ECO:0000256" key="1">
    <source>
        <dbReference type="SAM" id="SignalP"/>
    </source>
</evidence>
<reference evidence="2" key="1">
    <citation type="journal article" date="2020" name="BMC Genomics">
        <title>Correction to: Identification and distribution of gene clusters required for synthesis of sphingolipid metabolism inhibitors in diverse species of the filamentous fungus Fusarium.</title>
        <authorList>
            <person name="Kim H.S."/>
            <person name="Lohmar J.M."/>
            <person name="Busman M."/>
            <person name="Brown D.W."/>
            <person name="Naumann T.A."/>
            <person name="Divon H.H."/>
            <person name="Lysoe E."/>
            <person name="Uhlig S."/>
            <person name="Proctor R.H."/>
        </authorList>
    </citation>
    <scope>NUCLEOTIDE SEQUENCE</scope>
    <source>
        <strain evidence="2">NRRL 20472</strain>
    </source>
</reference>
<sequence>MKVFSALTLFCLPLGIASPLSKRACKYFEPNGKYGKQGFSKPTPLSCRVSEGVICTESLAKSDGGNKTLCDYTHANIGIKSKATINVTVVDPQSVLDAVKDAADPKTAEFADFNYTVLLPYHNTEPGIPIGWTGYWQFRPSLHCWEGRLNGCNGDDRPENGRRVQVCAHKLEGWSNNGSIPAAGETKWYKSDQKEAKEATGIPYPLWEDVAETGNGTKETGNGTNSDDDDSAGAGIKHLLCCSSGYLIWTVAGLLWLLV</sequence>
<keyword evidence="3" id="KW-1185">Reference proteome</keyword>
<accession>A0A8H4XBM0</accession>
<protein>
    <submittedName>
        <fullName evidence="2">Uncharacterized protein</fullName>
    </submittedName>
</protein>
<comment type="caution">
    <text evidence="2">The sequence shown here is derived from an EMBL/GenBank/DDBJ whole genome shotgun (WGS) entry which is preliminary data.</text>
</comment>
<feature type="signal peptide" evidence="1">
    <location>
        <begin position="1"/>
        <end position="17"/>
    </location>
</feature>
<organism evidence="2 3">
    <name type="scientific">Fusarium sarcochroum</name>
    <dbReference type="NCBI Taxonomy" id="1208366"/>
    <lineage>
        <taxon>Eukaryota</taxon>
        <taxon>Fungi</taxon>
        <taxon>Dikarya</taxon>
        <taxon>Ascomycota</taxon>
        <taxon>Pezizomycotina</taxon>
        <taxon>Sordariomycetes</taxon>
        <taxon>Hypocreomycetidae</taxon>
        <taxon>Hypocreales</taxon>
        <taxon>Nectriaceae</taxon>
        <taxon>Fusarium</taxon>
        <taxon>Fusarium lateritium species complex</taxon>
    </lineage>
</organism>
<gene>
    <name evidence="2" type="ORF">FSARC_3701</name>
</gene>
<dbReference type="Pfam" id="PF19535">
    <property type="entry name" value="DUF6060"/>
    <property type="match status" value="1"/>
</dbReference>
<evidence type="ECO:0000313" key="3">
    <source>
        <dbReference type="Proteomes" id="UP000622797"/>
    </source>
</evidence>
<name>A0A8H4XBM0_9HYPO</name>
<dbReference type="InterPro" id="IPR045702">
    <property type="entry name" value="DUF6060"/>
</dbReference>
<dbReference type="OrthoDB" id="5102799at2759"/>
<proteinExistence type="predicted"/>
<evidence type="ECO:0000313" key="2">
    <source>
        <dbReference type="EMBL" id="KAF4969047.1"/>
    </source>
</evidence>
<keyword evidence="1" id="KW-0732">Signal</keyword>
<dbReference type="AlphaFoldDB" id="A0A8H4XBM0"/>
<dbReference type="Proteomes" id="UP000622797">
    <property type="component" value="Unassembled WGS sequence"/>
</dbReference>
<feature type="chain" id="PRO_5034916160" evidence="1">
    <location>
        <begin position="18"/>
        <end position="259"/>
    </location>
</feature>
<reference evidence="2" key="2">
    <citation type="submission" date="2020-05" db="EMBL/GenBank/DDBJ databases">
        <authorList>
            <person name="Kim H.-S."/>
            <person name="Proctor R.H."/>
            <person name="Brown D.W."/>
        </authorList>
    </citation>
    <scope>NUCLEOTIDE SEQUENCE</scope>
    <source>
        <strain evidence="2">NRRL 20472</strain>
    </source>
</reference>